<protein>
    <submittedName>
        <fullName evidence="1">Uncharacterized protein</fullName>
    </submittedName>
</protein>
<sequence>MSVNTEPQTFDLIQEITLNDGTRYNELGNVLMNGRAEKAALTGLIRQVRILQMNIPHSNAVRTYEDYINAHYQTPPANLTEWTVWDKPAGPIKAAYDEIMQQNHVG</sequence>
<accession>A0A0R1JRM4</accession>
<dbReference type="EMBL" id="AZDJ01000032">
    <property type="protein sequence ID" value="KRK70314.1"/>
    <property type="molecule type" value="Genomic_DNA"/>
</dbReference>
<evidence type="ECO:0000313" key="1">
    <source>
        <dbReference type="EMBL" id="KRK70314.1"/>
    </source>
</evidence>
<organism evidence="1 2">
    <name type="scientific">Lacticaseibacillus nasuensis JCM 17158</name>
    <dbReference type="NCBI Taxonomy" id="1291734"/>
    <lineage>
        <taxon>Bacteria</taxon>
        <taxon>Bacillati</taxon>
        <taxon>Bacillota</taxon>
        <taxon>Bacilli</taxon>
        <taxon>Lactobacillales</taxon>
        <taxon>Lactobacillaceae</taxon>
        <taxon>Lacticaseibacillus</taxon>
    </lineage>
</organism>
<comment type="caution">
    <text evidence="1">The sequence shown here is derived from an EMBL/GenBank/DDBJ whole genome shotgun (WGS) entry which is preliminary data.</text>
</comment>
<name>A0A0R1JRM4_9LACO</name>
<gene>
    <name evidence="1" type="ORF">FD02_GL000377</name>
</gene>
<evidence type="ECO:0000313" key="2">
    <source>
        <dbReference type="Proteomes" id="UP000051804"/>
    </source>
</evidence>
<dbReference type="RefSeq" id="WP_056951922.1">
    <property type="nucleotide sequence ID" value="NZ_AZDJ01000032.1"/>
</dbReference>
<reference evidence="1 2" key="1">
    <citation type="journal article" date="2015" name="Genome Announc.">
        <title>Expanding the biotechnology potential of lactobacilli through comparative genomics of 213 strains and associated genera.</title>
        <authorList>
            <person name="Sun Z."/>
            <person name="Harris H.M."/>
            <person name="McCann A."/>
            <person name="Guo C."/>
            <person name="Argimon S."/>
            <person name="Zhang W."/>
            <person name="Yang X."/>
            <person name="Jeffery I.B."/>
            <person name="Cooney J.C."/>
            <person name="Kagawa T.F."/>
            <person name="Liu W."/>
            <person name="Song Y."/>
            <person name="Salvetti E."/>
            <person name="Wrobel A."/>
            <person name="Rasinkangas P."/>
            <person name="Parkhill J."/>
            <person name="Rea M.C."/>
            <person name="O'Sullivan O."/>
            <person name="Ritari J."/>
            <person name="Douillard F.P."/>
            <person name="Paul Ross R."/>
            <person name="Yang R."/>
            <person name="Briner A.E."/>
            <person name="Felis G.E."/>
            <person name="de Vos W.M."/>
            <person name="Barrangou R."/>
            <person name="Klaenhammer T.R."/>
            <person name="Caufield P.W."/>
            <person name="Cui Y."/>
            <person name="Zhang H."/>
            <person name="O'Toole P.W."/>
        </authorList>
    </citation>
    <scope>NUCLEOTIDE SEQUENCE [LARGE SCALE GENOMIC DNA]</scope>
    <source>
        <strain evidence="1 2">JCM 17158</strain>
    </source>
</reference>
<proteinExistence type="predicted"/>
<dbReference type="STRING" id="1291734.FD02_GL000377"/>
<dbReference type="PATRIC" id="fig|1291734.4.peg.391"/>
<dbReference type="Proteomes" id="UP000051804">
    <property type="component" value="Unassembled WGS sequence"/>
</dbReference>
<keyword evidence="2" id="KW-1185">Reference proteome</keyword>
<dbReference type="OrthoDB" id="2141081at2"/>
<dbReference type="AlphaFoldDB" id="A0A0R1JRM4"/>